<feature type="region of interest" description="Disordered" evidence="1">
    <location>
        <begin position="1"/>
        <end position="31"/>
    </location>
</feature>
<feature type="compositionally biased region" description="Basic and acidic residues" evidence="1">
    <location>
        <begin position="7"/>
        <end position="31"/>
    </location>
</feature>
<evidence type="ECO:0000256" key="1">
    <source>
        <dbReference type="SAM" id="MobiDB-lite"/>
    </source>
</evidence>
<proteinExistence type="predicted"/>
<protein>
    <submittedName>
        <fullName evidence="2">Uncharacterized protein</fullName>
    </submittedName>
</protein>
<name>A0AAW1H6V0_SAPOF</name>
<comment type="caution">
    <text evidence="2">The sequence shown here is derived from an EMBL/GenBank/DDBJ whole genome shotgun (WGS) entry which is preliminary data.</text>
</comment>
<sequence>MNSVQNEKSENSKEVKVNTVEDRECGGKGQEQRDIEIIQQLHQTQPGKPATSGSLLTGAAVSVVGALQSAREVLSADRG</sequence>
<dbReference type="EMBL" id="JBDFQZ010000013">
    <property type="protein sequence ID" value="KAK9670340.1"/>
    <property type="molecule type" value="Genomic_DNA"/>
</dbReference>
<keyword evidence="3" id="KW-1185">Reference proteome</keyword>
<organism evidence="2 3">
    <name type="scientific">Saponaria officinalis</name>
    <name type="common">Common soapwort</name>
    <name type="synonym">Lychnis saponaria</name>
    <dbReference type="NCBI Taxonomy" id="3572"/>
    <lineage>
        <taxon>Eukaryota</taxon>
        <taxon>Viridiplantae</taxon>
        <taxon>Streptophyta</taxon>
        <taxon>Embryophyta</taxon>
        <taxon>Tracheophyta</taxon>
        <taxon>Spermatophyta</taxon>
        <taxon>Magnoliopsida</taxon>
        <taxon>eudicotyledons</taxon>
        <taxon>Gunneridae</taxon>
        <taxon>Pentapetalae</taxon>
        <taxon>Caryophyllales</taxon>
        <taxon>Caryophyllaceae</taxon>
        <taxon>Caryophylleae</taxon>
        <taxon>Saponaria</taxon>
    </lineage>
</organism>
<evidence type="ECO:0000313" key="3">
    <source>
        <dbReference type="Proteomes" id="UP001443914"/>
    </source>
</evidence>
<gene>
    <name evidence="2" type="ORF">RND81_13G195000</name>
</gene>
<dbReference type="AlphaFoldDB" id="A0AAW1H6V0"/>
<accession>A0AAW1H6V0</accession>
<dbReference type="Proteomes" id="UP001443914">
    <property type="component" value="Unassembled WGS sequence"/>
</dbReference>
<reference evidence="2" key="1">
    <citation type="submission" date="2024-03" db="EMBL/GenBank/DDBJ databases">
        <title>WGS assembly of Saponaria officinalis var. Norfolk2.</title>
        <authorList>
            <person name="Jenkins J."/>
            <person name="Shu S."/>
            <person name="Grimwood J."/>
            <person name="Barry K."/>
            <person name="Goodstein D."/>
            <person name="Schmutz J."/>
            <person name="Leebens-Mack J."/>
            <person name="Osbourn A."/>
        </authorList>
    </citation>
    <scope>NUCLEOTIDE SEQUENCE [LARGE SCALE GENOMIC DNA]</scope>
    <source>
        <strain evidence="2">JIC</strain>
    </source>
</reference>
<evidence type="ECO:0000313" key="2">
    <source>
        <dbReference type="EMBL" id="KAK9670340.1"/>
    </source>
</evidence>